<feature type="repeat" description="Solcar" evidence="7">
    <location>
        <begin position="1092"/>
        <end position="1183"/>
    </location>
</feature>
<keyword evidence="3" id="KW-0813">Transport</keyword>
<feature type="repeat" description="Solcar" evidence="7">
    <location>
        <begin position="1192"/>
        <end position="1278"/>
    </location>
</feature>
<comment type="subcellular location">
    <subcellularLocation>
        <location evidence="1">Membrane</location>
        <topology evidence="1">Multi-pass membrane protein</topology>
    </subcellularLocation>
</comment>
<gene>
    <name evidence="9" type="ORF">APICC_05012</name>
</gene>
<dbReference type="GO" id="GO:0055085">
    <property type="term" value="P:transmembrane transport"/>
    <property type="evidence" value="ECO:0007669"/>
    <property type="project" value="InterPro"/>
</dbReference>
<protein>
    <submittedName>
        <fullName evidence="9">Mitochondrial 2-oxoglutarate/malate carrier protein</fullName>
    </submittedName>
</protein>
<dbReference type="GO" id="GO:0016020">
    <property type="term" value="C:membrane"/>
    <property type="evidence" value="ECO:0007669"/>
    <property type="project" value="UniProtKB-SubCell"/>
</dbReference>
<organism evidence="9 10">
    <name type="scientific">Apis cerana cerana</name>
    <name type="common">Oriental honeybee</name>
    <dbReference type="NCBI Taxonomy" id="94128"/>
    <lineage>
        <taxon>Eukaryota</taxon>
        <taxon>Metazoa</taxon>
        <taxon>Ecdysozoa</taxon>
        <taxon>Arthropoda</taxon>
        <taxon>Hexapoda</taxon>
        <taxon>Insecta</taxon>
        <taxon>Pterygota</taxon>
        <taxon>Neoptera</taxon>
        <taxon>Endopterygota</taxon>
        <taxon>Hymenoptera</taxon>
        <taxon>Apocrita</taxon>
        <taxon>Aculeata</taxon>
        <taxon>Apoidea</taxon>
        <taxon>Anthophila</taxon>
        <taxon>Apidae</taxon>
        <taxon>Apis</taxon>
    </lineage>
</organism>
<keyword evidence="6 7" id="KW-0472">Membrane</keyword>
<dbReference type="InterPro" id="IPR000048">
    <property type="entry name" value="IQ_motif_EF-hand-BS"/>
</dbReference>
<name>A0A2A3EN33_APICC</name>
<keyword evidence="5" id="KW-0677">Repeat</keyword>
<dbReference type="Proteomes" id="UP000242457">
    <property type="component" value="Unassembled WGS sequence"/>
</dbReference>
<keyword evidence="10" id="KW-1185">Reference proteome</keyword>
<comment type="similarity">
    <text evidence="2">Belongs to the mitochondrial carrier (TC 2.A.29) family.</text>
</comment>
<dbReference type="SUPFAM" id="SSF103506">
    <property type="entry name" value="Mitochondrial carrier"/>
    <property type="match status" value="1"/>
</dbReference>
<feature type="repeat" description="Solcar" evidence="7">
    <location>
        <begin position="1003"/>
        <end position="1084"/>
    </location>
</feature>
<evidence type="ECO:0000259" key="8">
    <source>
        <dbReference type="Pfam" id="PF24923"/>
    </source>
</evidence>
<dbReference type="InterPro" id="IPR023395">
    <property type="entry name" value="MCP_dom_sf"/>
</dbReference>
<evidence type="ECO:0000313" key="10">
    <source>
        <dbReference type="Proteomes" id="UP000242457"/>
    </source>
</evidence>
<dbReference type="Gene3D" id="1.50.40.10">
    <property type="entry name" value="Mitochondrial carrier domain"/>
    <property type="match status" value="1"/>
</dbReference>
<sequence length="1287" mass="149942">MNRYDKNLRTEELNFQFLDMLKSCIKGIREQVILIKQFLNTRKKELIQENSPKNEKISAAAIKYIHMFHKYILEELINMEQLCEETFIRLNIDLITSIKGRMQPPSYISPEEMRKSCQIYHDIFDEPEDDELCHCTWKNKTIWDLDDTQNILKQPRKEEHTEFDEHDLKFMQDIIWLRTSMFSLPKKRTNLNDAFKLATDIIDINDIQQQSIVEFLQLLKDKEVYTVSSLKDEFSKLNNLKFVDGEFKINDVWTKVLDLYGRQYSSKWHLVLRPQIEKIAKKRSISLLQLNARATFDFLSNVTMTHFILSKTDLIPLLTHKHDAIWLKSLKLQFQKIEQRSAAATLIQACWRGYWLRKKKIESAHLYIAASLMWFFWISLKAKKEMHRRYLNKMLVSLQETRDLTEKLSIEFDSMILQPHIVVHLPSMGYPLELREILNPKLLTVYQNIMLLRICFVRNLHSEVIYILPVKPIKDLLIMYNDFIESISPSEKIAKRITFIALSQMDTFKKLTLNVSRVLHCSQESINEIKKKIEGKLAYFLPYIVDECDMRLAGTLNVPLLSPDMEAQRILLNASNMCEIIENLGLSQPPHRRHITDFENLCSSLSELMVLHTEISTWLFKLNYGIVGKHCGFFLINHISVPFMPQLRREREKYEDIWEIQPSVRDEYLKKMKNHIPLVIRSVTRLSRVYPNWDKFYEHVQKFGCIIQAIPPDPESVQLSLFIPAKMTKKGPKWLGSANRINLESVYGTTIYMLPQTSVDITNLHPIVNKFAKDIQNRGYFGYLSVDCYCYMHKQEERLVILILNVFPYYTSLQSYIEWIKFAINGWYNVETDNFISDVVVTSQMERRKSSLLLTNKTPDWNETVERFAVAITQLHHSRFSNYKWCHLKNLFESCNIFYDRVKRQGCNILLHDGEIRSLAQMVAVSPAMSNTLKMIHKCLEKLHITLQKKTKQKPETNLPILSDYFLKLSLTYSDYITDKLKSHNLMINDDSVLLLVHKDQKLPVHVNFIIGGLSGVISQTSVYPMDLAKLRMQITRTSLQETIKQTLKEVGIRGFYVGWTAAILRQLTYSTARLGCYTTLYDFAQSYFGRLNYATMLGIGMVSGTVGAFVGTPSDLILVRMVGDLQLPPEKRRNYRNAFAGLITIYKTEGIGRLWRGAVPTMTRGALVNGTQLGTYSRAKVSLLDTGLFEEGLWLSFIASMISGTVMCLASLPVDVVKTKVQNWVLPTKPPSLPRMLVITMKEEGIFALYRGWFPYYIRSAPYAVITMICLEQFKYAYNMFLVKDD</sequence>
<evidence type="ECO:0000256" key="1">
    <source>
        <dbReference type="ARBA" id="ARBA00004141"/>
    </source>
</evidence>
<dbReference type="PANTHER" id="PTHR14465">
    <property type="entry name" value="IQ DOMAIN-CONTAINING PROTEIN H"/>
    <property type="match status" value="1"/>
</dbReference>
<keyword evidence="4 7" id="KW-0812">Transmembrane</keyword>
<dbReference type="PROSITE" id="PS50920">
    <property type="entry name" value="SOLCAR"/>
    <property type="match status" value="3"/>
</dbReference>
<dbReference type="EMBL" id="KZ288210">
    <property type="protein sequence ID" value="PBC32904.1"/>
    <property type="molecule type" value="Genomic_DNA"/>
</dbReference>
<dbReference type="Gene3D" id="1.20.5.190">
    <property type="match status" value="1"/>
</dbReference>
<accession>A0A2A3EN33</accession>
<evidence type="ECO:0000313" key="9">
    <source>
        <dbReference type="EMBL" id="PBC32904.1"/>
    </source>
</evidence>
<dbReference type="STRING" id="94128.A0A2A3EN33"/>
<dbReference type="InterPro" id="IPR056855">
    <property type="entry name" value="ATP-grasp_IQCH"/>
</dbReference>
<dbReference type="InterPro" id="IPR018108">
    <property type="entry name" value="MCP_transmembrane"/>
</dbReference>
<dbReference type="Pfam" id="PF00612">
    <property type="entry name" value="IQ"/>
    <property type="match status" value="1"/>
</dbReference>
<dbReference type="Pfam" id="PF24923">
    <property type="entry name" value="ATP-grasp_IQCH"/>
    <property type="match status" value="1"/>
</dbReference>
<evidence type="ECO:0000256" key="2">
    <source>
        <dbReference type="ARBA" id="ARBA00006375"/>
    </source>
</evidence>
<evidence type="ECO:0000256" key="4">
    <source>
        <dbReference type="ARBA" id="ARBA00022692"/>
    </source>
</evidence>
<dbReference type="PRINTS" id="PR00926">
    <property type="entry name" value="MITOCARRIER"/>
</dbReference>
<dbReference type="SMART" id="SM00015">
    <property type="entry name" value="IQ"/>
    <property type="match status" value="1"/>
</dbReference>
<feature type="domain" description="IQCH-like ATP-grasp" evidence="8">
    <location>
        <begin position="577"/>
        <end position="830"/>
    </location>
</feature>
<dbReference type="CDD" id="cd23767">
    <property type="entry name" value="IQCD"/>
    <property type="match status" value="1"/>
</dbReference>
<dbReference type="PROSITE" id="PS50096">
    <property type="entry name" value="IQ"/>
    <property type="match status" value="1"/>
</dbReference>
<dbReference type="PANTHER" id="PTHR14465:SF0">
    <property type="entry name" value="IQ DOMAIN-CONTAINING PROTEIN H"/>
    <property type="match status" value="1"/>
</dbReference>
<dbReference type="OrthoDB" id="2117703at2759"/>
<evidence type="ECO:0000256" key="6">
    <source>
        <dbReference type="ARBA" id="ARBA00023136"/>
    </source>
</evidence>
<reference evidence="9 10" key="1">
    <citation type="submission" date="2014-07" db="EMBL/GenBank/DDBJ databases">
        <title>Genomic and transcriptomic analysis on Apis cerana provide comprehensive insights into honey bee biology.</title>
        <authorList>
            <person name="Diao Q."/>
            <person name="Sun L."/>
            <person name="Zheng H."/>
            <person name="Zheng H."/>
            <person name="Xu S."/>
            <person name="Wang S."/>
            <person name="Zeng Z."/>
            <person name="Hu F."/>
            <person name="Su S."/>
            <person name="Wu J."/>
        </authorList>
    </citation>
    <scope>NUCLEOTIDE SEQUENCE [LARGE SCALE GENOMIC DNA]</scope>
    <source>
        <tissue evidence="9">Pupae without intestine</tissue>
    </source>
</reference>
<dbReference type="InterPro" id="IPR038752">
    <property type="entry name" value="IQCH"/>
</dbReference>
<evidence type="ECO:0000256" key="5">
    <source>
        <dbReference type="ARBA" id="ARBA00022737"/>
    </source>
</evidence>
<dbReference type="Pfam" id="PF00153">
    <property type="entry name" value="Mito_carr"/>
    <property type="match status" value="3"/>
</dbReference>
<evidence type="ECO:0000256" key="7">
    <source>
        <dbReference type="PROSITE-ProRule" id="PRU00282"/>
    </source>
</evidence>
<proteinExistence type="inferred from homology"/>
<dbReference type="InterPro" id="IPR002067">
    <property type="entry name" value="MCP"/>
</dbReference>
<evidence type="ECO:0000256" key="3">
    <source>
        <dbReference type="ARBA" id="ARBA00022448"/>
    </source>
</evidence>